<evidence type="ECO:0000256" key="1">
    <source>
        <dbReference type="SAM" id="MobiDB-lite"/>
    </source>
</evidence>
<dbReference type="EMBL" id="BRPB01000010">
    <property type="protein sequence ID" value="GLA46892.1"/>
    <property type="molecule type" value="Genomic_DNA"/>
</dbReference>
<dbReference type="AlphaFoldDB" id="A0A9W5ZYE9"/>
<evidence type="ECO:0000313" key="3">
    <source>
        <dbReference type="Proteomes" id="UP001144191"/>
    </source>
</evidence>
<dbReference type="Proteomes" id="UP001144191">
    <property type="component" value="Unassembled WGS sequence"/>
</dbReference>
<protein>
    <submittedName>
        <fullName evidence="2">Uncharacterized protein</fullName>
    </submittedName>
</protein>
<organism evidence="2 3">
    <name type="scientific">Aspergillus niger</name>
    <dbReference type="NCBI Taxonomy" id="5061"/>
    <lineage>
        <taxon>Eukaryota</taxon>
        <taxon>Fungi</taxon>
        <taxon>Dikarya</taxon>
        <taxon>Ascomycota</taxon>
        <taxon>Pezizomycotina</taxon>
        <taxon>Eurotiomycetes</taxon>
        <taxon>Eurotiomycetidae</taxon>
        <taxon>Eurotiales</taxon>
        <taxon>Aspergillaceae</taxon>
        <taxon>Aspergillus</taxon>
        <taxon>Aspergillus subgen. Circumdati</taxon>
    </lineage>
</organism>
<gene>
    <name evidence="2" type="ORF">AnigIFM63604_000374</name>
</gene>
<reference evidence="2" key="1">
    <citation type="submission" date="2022-07" db="EMBL/GenBank/DDBJ databases">
        <title>Taxonomy of Aspergillus series Nigri: significant species reduction supported by multi-species coalescent approaches.</title>
        <authorList>
            <person name="Bian C."/>
            <person name="Kusuya Y."/>
            <person name="Sklenar F."/>
            <person name="D'hooge E."/>
            <person name="Yaguchi T."/>
            <person name="Takahashi H."/>
            <person name="Hubka V."/>
        </authorList>
    </citation>
    <scope>NUCLEOTIDE SEQUENCE</scope>
    <source>
        <strain evidence="2">IFM 63604</strain>
    </source>
</reference>
<evidence type="ECO:0000313" key="2">
    <source>
        <dbReference type="EMBL" id="GLA46892.1"/>
    </source>
</evidence>
<sequence>MARKEREKGEANWRSSFGWVEGRTAESNAIENEVAQKHGKSVEHGEQNIMRRKTKAKTSAEKEPIAS</sequence>
<comment type="caution">
    <text evidence="2">The sequence shown here is derived from an EMBL/GenBank/DDBJ whole genome shotgun (WGS) entry which is preliminary data.</text>
</comment>
<feature type="compositionally biased region" description="Basic and acidic residues" evidence="1">
    <location>
        <begin position="58"/>
        <end position="67"/>
    </location>
</feature>
<feature type="compositionally biased region" description="Basic and acidic residues" evidence="1">
    <location>
        <begin position="35"/>
        <end position="46"/>
    </location>
</feature>
<name>A0A9W5ZYE9_ASPNG</name>
<feature type="region of interest" description="Disordered" evidence="1">
    <location>
        <begin position="35"/>
        <end position="67"/>
    </location>
</feature>
<accession>A0A9W5ZYE9</accession>
<proteinExistence type="predicted"/>